<protein>
    <submittedName>
        <fullName evidence="3">Uncharacterized protein</fullName>
    </submittedName>
</protein>
<evidence type="ECO:0000313" key="3">
    <source>
        <dbReference type="WBParaSite" id="PSU_v2.g6382.t1"/>
    </source>
</evidence>
<dbReference type="WBParaSite" id="PSU_v2.g6382.t1">
    <property type="protein sequence ID" value="PSU_v2.g6382.t1"/>
    <property type="gene ID" value="PSU_v2.g6382"/>
</dbReference>
<feature type="compositionally biased region" description="Acidic residues" evidence="1">
    <location>
        <begin position="51"/>
        <end position="60"/>
    </location>
</feature>
<dbReference type="AlphaFoldDB" id="A0A914Z1Z3"/>
<evidence type="ECO:0000313" key="2">
    <source>
        <dbReference type="Proteomes" id="UP000887577"/>
    </source>
</evidence>
<name>A0A914Z1Z3_9BILA</name>
<proteinExistence type="predicted"/>
<keyword evidence="2" id="KW-1185">Reference proteome</keyword>
<accession>A0A914Z1Z3</accession>
<reference evidence="3" key="1">
    <citation type="submission" date="2022-11" db="UniProtKB">
        <authorList>
            <consortium name="WormBaseParasite"/>
        </authorList>
    </citation>
    <scope>IDENTIFICATION</scope>
</reference>
<feature type="compositionally biased region" description="Basic and acidic residues" evidence="1">
    <location>
        <begin position="19"/>
        <end position="29"/>
    </location>
</feature>
<dbReference type="Proteomes" id="UP000887577">
    <property type="component" value="Unplaced"/>
</dbReference>
<evidence type="ECO:0000256" key="1">
    <source>
        <dbReference type="SAM" id="MobiDB-lite"/>
    </source>
</evidence>
<feature type="compositionally biased region" description="Polar residues" evidence="1">
    <location>
        <begin position="1"/>
        <end position="10"/>
    </location>
</feature>
<sequence length="137" mass="15529">MPTVSSTSPVGSEASESEFTERFDTLRSGDEDDALQNDYDAYARGEYEVNSVDDEEEERYDEDRNVRTSDARMSTGVHPRSAPTSNQFWLKAYNTQELHFRGAKKLNEATDILLSSLKKNAETQAEYSSFCYKKKGS</sequence>
<feature type="compositionally biased region" description="Basic and acidic residues" evidence="1">
    <location>
        <begin position="61"/>
        <end position="70"/>
    </location>
</feature>
<organism evidence="2 3">
    <name type="scientific">Panagrolaimus superbus</name>
    <dbReference type="NCBI Taxonomy" id="310955"/>
    <lineage>
        <taxon>Eukaryota</taxon>
        <taxon>Metazoa</taxon>
        <taxon>Ecdysozoa</taxon>
        <taxon>Nematoda</taxon>
        <taxon>Chromadorea</taxon>
        <taxon>Rhabditida</taxon>
        <taxon>Tylenchina</taxon>
        <taxon>Panagrolaimomorpha</taxon>
        <taxon>Panagrolaimoidea</taxon>
        <taxon>Panagrolaimidae</taxon>
        <taxon>Panagrolaimus</taxon>
    </lineage>
</organism>
<feature type="region of interest" description="Disordered" evidence="1">
    <location>
        <begin position="1"/>
        <end position="82"/>
    </location>
</feature>